<proteinExistence type="predicted"/>
<feature type="domain" description="EVE" evidence="1">
    <location>
        <begin position="3"/>
        <end position="127"/>
    </location>
</feature>
<reference evidence="2 3" key="1">
    <citation type="journal article" date="2009" name="J. Bacteriol.">
        <title>Complete and draft genome sequences of six members of the Aquificales.</title>
        <authorList>
            <person name="Reysenbach A.L."/>
            <person name="Hamamura N."/>
            <person name="Podar M."/>
            <person name="Griffiths E."/>
            <person name="Ferreira S."/>
            <person name="Hochstein R."/>
            <person name="Heidelberg J."/>
            <person name="Johnson J."/>
            <person name="Mead D."/>
            <person name="Pohorille A."/>
            <person name="Sarmiento M."/>
            <person name="Schweighofer K."/>
            <person name="Seshadri R."/>
            <person name="Voytek M.A."/>
        </authorList>
    </citation>
    <scope>NUCLEOTIDE SEQUENCE [LARGE SCALE GENOMIC DNA]</scope>
    <source>
        <strain evidence="3">Az-Fu1 / DSM 15241 / OCM 825</strain>
    </source>
</reference>
<accession>C1DVT7</accession>
<dbReference type="OrthoDB" id="9791347at2"/>
<evidence type="ECO:0000259" key="1">
    <source>
        <dbReference type="Pfam" id="PF01878"/>
    </source>
</evidence>
<dbReference type="eggNOG" id="COG2947">
    <property type="taxonomic scope" value="Bacteria"/>
</dbReference>
<dbReference type="AlphaFoldDB" id="C1DVT7"/>
<dbReference type="SUPFAM" id="SSF88697">
    <property type="entry name" value="PUA domain-like"/>
    <property type="match status" value="1"/>
</dbReference>
<dbReference type="EMBL" id="CP001229">
    <property type="protein sequence ID" value="ACN98285.1"/>
    <property type="molecule type" value="Genomic_DNA"/>
</dbReference>
<evidence type="ECO:0000313" key="3">
    <source>
        <dbReference type="Proteomes" id="UP000001369"/>
    </source>
</evidence>
<dbReference type="PANTHER" id="PTHR14087:SF7">
    <property type="entry name" value="THYMOCYTE NUCLEAR PROTEIN 1"/>
    <property type="match status" value="1"/>
</dbReference>
<protein>
    <recommendedName>
        <fullName evidence="1">EVE domain-containing protein</fullName>
    </recommendedName>
</protein>
<dbReference type="STRING" id="204536.SULAZ_1254"/>
<name>C1DVT7_SULAA</name>
<keyword evidence="3" id="KW-1185">Reference proteome</keyword>
<gene>
    <name evidence="2" type="ordered locus">SULAZ_1254</name>
</gene>
<dbReference type="PANTHER" id="PTHR14087">
    <property type="entry name" value="THYMOCYTE NUCLEAR PROTEIN 1"/>
    <property type="match status" value="1"/>
</dbReference>
<sequence length="132" mass="15314">MENYYLLKTEPSEYSYDDLEKEGRTVWNGVKNPLAQKFIKSMKPKDKVFIYHSGKEKAIVGLGEVISEPYLDENNLYVVDIKPLKRLKLLTLKEIKSITDFKDFYLVRMPRLSVMPVPENLVKLILEKSDGG</sequence>
<dbReference type="Gene3D" id="3.10.590.10">
    <property type="entry name" value="ph1033 like domains"/>
    <property type="match status" value="1"/>
</dbReference>
<dbReference type="RefSeq" id="WP_012673610.1">
    <property type="nucleotide sequence ID" value="NC_012438.1"/>
</dbReference>
<dbReference type="InterPro" id="IPR052181">
    <property type="entry name" value="5hmC_binding"/>
</dbReference>
<dbReference type="InterPro" id="IPR015947">
    <property type="entry name" value="PUA-like_sf"/>
</dbReference>
<dbReference type="Proteomes" id="UP000001369">
    <property type="component" value="Chromosome"/>
</dbReference>
<dbReference type="Pfam" id="PF01878">
    <property type="entry name" value="EVE"/>
    <property type="match status" value="1"/>
</dbReference>
<dbReference type="HOGENOM" id="CLU_041799_2_1_0"/>
<evidence type="ECO:0000313" key="2">
    <source>
        <dbReference type="EMBL" id="ACN98285.1"/>
    </source>
</evidence>
<dbReference type="InterPro" id="IPR002740">
    <property type="entry name" value="EVE_domain"/>
</dbReference>
<organism evidence="2 3">
    <name type="scientific">Sulfurihydrogenibium azorense (strain DSM 15241 / OCM 825 / Az-Fu1)</name>
    <dbReference type="NCBI Taxonomy" id="204536"/>
    <lineage>
        <taxon>Bacteria</taxon>
        <taxon>Pseudomonadati</taxon>
        <taxon>Aquificota</taxon>
        <taxon>Aquificia</taxon>
        <taxon>Aquificales</taxon>
        <taxon>Hydrogenothermaceae</taxon>
        <taxon>Sulfurihydrogenibium</taxon>
    </lineage>
</organism>
<dbReference type="KEGG" id="saf:SULAZ_1254"/>